<evidence type="ECO:0000259" key="1">
    <source>
        <dbReference type="Pfam" id="PF00144"/>
    </source>
</evidence>
<dbReference type="RefSeq" id="XP_025347082.1">
    <property type="nucleotide sequence ID" value="XM_025495001.1"/>
</dbReference>
<dbReference type="Gene3D" id="3.40.710.10">
    <property type="entry name" value="DD-peptidase/beta-lactamase superfamily"/>
    <property type="match status" value="1"/>
</dbReference>
<proteinExistence type="predicted"/>
<protein>
    <submittedName>
        <fullName evidence="2">Beta-lactamase/transpeptidase-like protein</fullName>
    </submittedName>
</protein>
<dbReference type="InterPro" id="IPR012338">
    <property type="entry name" value="Beta-lactam/transpept-like"/>
</dbReference>
<dbReference type="InterPro" id="IPR001466">
    <property type="entry name" value="Beta-lactam-related"/>
</dbReference>
<sequence length="452" mass="48718">MAAKIPTLSASAVAELTSLLEEYTAFPKPRLPGTFLTVSSTNPNAPLFLDAKGSRNATADFTDDPRGPVTPKTLLYIASCTKSIVAISLLLLMQEGKIKSLDESVDPYIPQMKANGVLNTKTGEIEPVHKDKDITIRMLMDHTSGSTYPFKEASLHAWAEKKGQPSAFSLTKAAFVDLPLLFQPGEGWSYGFGLDWAVLLIEKLLGDGTTFAQFAQKRIFDPLGMKKSTFTPRDLVASTAAAEGVPDDAKAMYASKHGMEIHWREEDGSLVPVTKQYPRPAGAIWEGEGAAAPDVASGGAGLVSTIEDYGRYLSFLIALSKFPASSAEAEKLSIPSSVFIDPSISRQLFTPHLSDAQIPGLVRTLEDEGVVAPKGGYANLQHTSGLAYLPKGTEAGVTQGSVFWSGITCLFYIVDPTKEIAVMLATQILPYADPMWKELLYKCVKVIYGGLE</sequence>
<dbReference type="OrthoDB" id="428260at2759"/>
<gene>
    <name evidence="2" type="ORF">BCV69DRAFT_313131</name>
</gene>
<dbReference type="AlphaFoldDB" id="A0A316U3P1"/>
<dbReference type="SUPFAM" id="SSF56601">
    <property type="entry name" value="beta-lactamase/transpeptidase-like"/>
    <property type="match status" value="1"/>
</dbReference>
<dbReference type="Proteomes" id="UP000245942">
    <property type="component" value="Unassembled WGS sequence"/>
</dbReference>
<keyword evidence="3" id="KW-1185">Reference proteome</keyword>
<dbReference type="Pfam" id="PF00144">
    <property type="entry name" value="Beta-lactamase"/>
    <property type="match status" value="1"/>
</dbReference>
<dbReference type="InterPro" id="IPR050789">
    <property type="entry name" value="Diverse_Enzym_Activities"/>
</dbReference>
<dbReference type="GeneID" id="37016735"/>
<dbReference type="STRING" id="1684307.A0A316U3P1"/>
<reference evidence="2 3" key="1">
    <citation type="journal article" date="2018" name="Mol. Biol. Evol.">
        <title>Broad Genomic Sampling Reveals a Smut Pathogenic Ancestry of the Fungal Clade Ustilaginomycotina.</title>
        <authorList>
            <person name="Kijpornyongpan T."/>
            <person name="Mondo S.J."/>
            <person name="Barry K."/>
            <person name="Sandor L."/>
            <person name="Lee J."/>
            <person name="Lipzen A."/>
            <person name="Pangilinan J."/>
            <person name="LaButti K."/>
            <person name="Hainaut M."/>
            <person name="Henrissat B."/>
            <person name="Grigoriev I.V."/>
            <person name="Spatafora J.W."/>
            <person name="Aime M.C."/>
        </authorList>
    </citation>
    <scope>NUCLEOTIDE SEQUENCE [LARGE SCALE GENOMIC DNA]</scope>
    <source>
        <strain evidence="2 3">MCA 4718</strain>
    </source>
</reference>
<feature type="domain" description="Beta-lactamase-related" evidence="1">
    <location>
        <begin position="65"/>
        <end position="430"/>
    </location>
</feature>
<evidence type="ECO:0000313" key="2">
    <source>
        <dbReference type="EMBL" id="PWN19922.1"/>
    </source>
</evidence>
<accession>A0A316U3P1</accession>
<name>A0A316U3P1_9BASI</name>
<organism evidence="2 3">
    <name type="scientific">Pseudomicrostroma glucosiphilum</name>
    <dbReference type="NCBI Taxonomy" id="1684307"/>
    <lineage>
        <taxon>Eukaryota</taxon>
        <taxon>Fungi</taxon>
        <taxon>Dikarya</taxon>
        <taxon>Basidiomycota</taxon>
        <taxon>Ustilaginomycotina</taxon>
        <taxon>Exobasidiomycetes</taxon>
        <taxon>Microstromatales</taxon>
        <taxon>Microstromatales incertae sedis</taxon>
        <taxon>Pseudomicrostroma</taxon>
    </lineage>
</organism>
<dbReference type="PANTHER" id="PTHR43283">
    <property type="entry name" value="BETA-LACTAMASE-RELATED"/>
    <property type="match status" value="1"/>
</dbReference>
<dbReference type="PANTHER" id="PTHR43283:SF3">
    <property type="entry name" value="BETA-LACTAMASE FAMILY PROTEIN (AFU_ORTHOLOGUE AFUA_5G07500)"/>
    <property type="match status" value="1"/>
</dbReference>
<dbReference type="EMBL" id="KZ819329">
    <property type="protein sequence ID" value="PWN19922.1"/>
    <property type="molecule type" value="Genomic_DNA"/>
</dbReference>
<evidence type="ECO:0000313" key="3">
    <source>
        <dbReference type="Proteomes" id="UP000245942"/>
    </source>
</evidence>